<dbReference type="GO" id="GO:0015807">
    <property type="term" value="P:L-amino acid transport"/>
    <property type="evidence" value="ECO:0007669"/>
    <property type="project" value="TreeGrafter"/>
</dbReference>
<evidence type="ECO:0000259" key="6">
    <source>
        <dbReference type="PROSITE" id="PS50893"/>
    </source>
</evidence>
<keyword evidence="2" id="KW-0813">Transport</keyword>
<dbReference type="AlphaFoldDB" id="A0A1C4A3L4"/>
<name>A0A1C4A3L4_9ENTR</name>
<dbReference type="SUPFAM" id="SSF52540">
    <property type="entry name" value="P-loop containing nucleoside triphosphate hydrolases"/>
    <property type="match status" value="1"/>
</dbReference>
<dbReference type="PANTHER" id="PTHR43820:SF5">
    <property type="entry name" value="HIGH-AFFINITY BRANCHED-CHAIN AMINO ACID TRANSPORT ATP-BINDING PROTEIN"/>
    <property type="match status" value="1"/>
</dbReference>
<dbReference type="Pfam" id="PF00005">
    <property type="entry name" value="ABC_tran"/>
    <property type="match status" value="1"/>
</dbReference>
<dbReference type="EMBL" id="FMBC01000003">
    <property type="protein sequence ID" value="SCB89132.1"/>
    <property type="molecule type" value="Genomic_DNA"/>
</dbReference>
<evidence type="ECO:0000256" key="5">
    <source>
        <dbReference type="ARBA" id="ARBA00022970"/>
    </source>
</evidence>
<feature type="domain" description="ABC transporter" evidence="6">
    <location>
        <begin position="2"/>
        <end position="238"/>
    </location>
</feature>
<evidence type="ECO:0000256" key="4">
    <source>
        <dbReference type="ARBA" id="ARBA00022840"/>
    </source>
</evidence>
<protein>
    <submittedName>
        <fullName evidence="7">ABC-type branched-chain amino acid transport system, ATPase component</fullName>
    </submittedName>
</protein>
<keyword evidence="3" id="KW-0547">Nucleotide-binding</keyword>
<gene>
    <name evidence="7" type="ORF">GA0061070_1003121</name>
</gene>
<dbReference type="OrthoDB" id="9776369at2"/>
<proteinExistence type="inferred from homology"/>
<evidence type="ECO:0000256" key="3">
    <source>
        <dbReference type="ARBA" id="ARBA00022741"/>
    </source>
</evidence>
<dbReference type="GO" id="GO:0016887">
    <property type="term" value="F:ATP hydrolysis activity"/>
    <property type="evidence" value="ECO:0007669"/>
    <property type="project" value="InterPro"/>
</dbReference>
<keyword evidence="5" id="KW-0029">Amino-acid transport</keyword>
<dbReference type="GO" id="GO:0005524">
    <property type="term" value="F:ATP binding"/>
    <property type="evidence" value="ECO:0007669"/>
    <property type="project" value="UniProtKB-KW"/>
</dbReference>
<dbReference type="InterPro" id="IPR027417">
    <property type="entry name" value="P-loop_NTPase"/>
</dbReference>
<comment type="similarity">
    <text evidence="1">Belongs to the ABC transporter superfamily.</text>
</comment>
<sequence>MLSLRAVNQYYGNQHTLWNVDLDLTPGVCNSIIGMPGMGKTTLINCISGYLPVESGSMIWQEAGAPPCDLLNIQAEHRSAMGIGYVPQDRRIFSQLTVEENLHIAMRAVGEPGSVMGRDIYDLFPELYPMRPVRGAELSEDNQQQLAMARALVTRPRLLLLDEPTRGLGQAFIHKLGNLIVRLNQEFGMTILLAEQHLSFIRRVADRFCLLHRGRNVAQGDVRQLDDQMLSHWMTRESVR</sequence>
<dbReference type="GO" id="GO:0015658">
    <property type="term" value="F:branched-chain amino acid transmembrane transporter activity"/>
    <property type="evidence" value="ECO:0007669"/>
    <property type="project" value="TreeGrafter"/>
</dbReference>
<keyword evidence="4" id="KW-0067">ATP-binding</keyword>
<dbReference type="Gene3D" id="3.40.50.300">
    <property type="entry name" value="P-loop containing nucleotide triphosphate hydrolases"/>
    <property type="match status" value="1"/>
</dbReference>
<evidence type="ECO:0000313" key="8">
    <source>
        <dbReference type="Proteomes" id="UP000198515"/>
    </source>
</evidence>
<accession>A0A1C4A3L4</accession>
<evidence type="ECO:0000313" key="7">
    <source>
        <dbReference type="EMBL" id="SCB89132.1"/>
    </source>
</evidence>
<dbReference type="InterPro" id="IPR003593">
    <property type="entry name" value="AAA+_ATPase"/>
</dbReference>
<evidence type="ECO:0000256" key="1">
    <source>
        <dbReference type="ARBA" id="ARBA00005417"/>
    </source>
</evidence>
<dbReference type="InterPro" id="IPR003439">
    <property type="entry name" value="ABC_transporter-like_ATP-bd"/>
</dbReference>
<organism evidence="7 8">
    <name type="scientific">Kosakonia oryziphila</name>
    <dbReference type="NCBI Taxonomy" id="1005667"/>
    <lineage>
        <taxon>Bacteria</taxon>
        <taxon>Pseudomonadati</taxon>
        <taxon>Pseudomonadota</taxon>
        <taxon>Gammaproteobacteria</taxon>
        <taxon>Enterobacterales</taxon>
        <taxon>Enterobacteriaceae</taxon>
        <taxon>Kosakonia</taxon>
    </lineage>
</organism>
<evidence type="ECO:0000256" key="2">
    <source>
        <dbReference type="ARBA" id="ARBA00022448"/>
    </source>
</evidence>
<dbReference type="PANTHER" id="PTHR43820">
    <property type="entry name" value="HIGH-AFFINITY BRANCHED-CHAIN AMINO ACID TRANSPORT ATP-BINDING PROTEIN LIVF"/>
    <property type="match status" value="1"/>
</dbReference>
<reference evidence="8" key="1">
    <citation type="submission" date="2016-08" db="EMBL/GenBank/DDBJ databases">
        <authorList>
            <person name="Varghese N."/>
            <person name="Submissions Spin"/>
        </authorList>
    </citation>
    <scope>NUCLEOTIDE SEQUENCE [LARGE SCALE GENOMIC DNA]</scope>
    <source>
        <strain evidence="8">REICA_142</strain>
    </source>
</reference>
<keyword evidence="8" id="KW-1185">Reference proteome</keyword>
<dbReference type="InterPro" id="IPR052156">
    <property type="entry name" value="BCAA_Transport_ATP-bd_LivF"/>
</dbReference>
<dbReference type="SMART" id="SM00382">
    <property type="entry name" value="AAA"/>
    <property type="match status" value="1"/>
</dbReference>
<dbReference type="RefSeq" id="WP_090133411.1">
    <property type="nucleotide sequence ID" value="NZ_FMBC01000003.1"/>
</dbReference>
<dbReference type="Proteomes" id="UP000198515">
    <property type="component" value="Unassembled WGS sequence"/>
</dbReference>
<dbReference type="PROSITE" id="PS50893">
    <property type="entry name" value="ABC_TRANSPORTER_2"/>
    <property type="match status" value="1"/>
</dbReference>